<evidence type="ECO:0000256" key="2">
    <source>
        <dbReference type="ARBA" id="ARBA00004123"/>
    </source>
</evidence>
<dbReference type="RefSeq" id="XP_014179751.1">
    <property type="nucleotide sequence ID" value="XM_014324276.1"/>
</dbReference>
<feature type="compositionally biased region" description="Acidic residues" evidence="10">
    <location>
        <begin position="42"/>
        <end position="74"/>
    </location>
</feature>
<comment type="function">
    <text evidence="1 9">Involved in pre-mRNA splicing.</text>
</comment>
<organism evidence="11 12">
    <name type="scientific">Trichosporon asahii var. asahii (strain ATCC 90039 / CBS 2479 / JCM 2466 / KCTC 7840 / NBRC 103889/ NCYC 2677 / UAMH 7654)</name>
    <name type="common">Yeast</name>
    <dbReference type="NCBI Taxonomy" id="1186058"/>
    <lineage>
        <taxon>Eukaryota</taxon>
        <taxon>Fungi</taxon>
        <taxon>Dikarya</taxon>
        <taxon>Basidiomycota</taxon>
        <taxon>Agaricomycotina</taxon>
        <taxon>Tremellomycetes</taxon>
        <taxon>Trichosporonales</taxon>
        <taxon>Trichosporonaceae</taxon>
        <taxon>Trichosporon</taxon>
    </lineage>
</organism>
<accession>J6ETY6</accession>
<feature type="compositionally biased region" description="Basic and acidic residues" evidence="10">
    <location>
        <begin position="159"/>
        <end position="170"/>
    </location>
</feature>
<dbReference type="VEuPathDB" id="FungiDB:A1Q1_03047"/>
<name>J6ETY6_TRIAS</name>
<evidence type="ECO:0000256" key="3">
    <source>
        <dbReference type="ARBA" id="ARBA00010028"/>
    </source>
</evidence>
<dbReference type="GeneID" id="25986560"/>
<dbReference type="GO" id="GO:0071013">
    <property type="term" value="C:catalytic step 2 spliceosome"/>
    <property type="evidence" value="ECO:0007669"/>
    <property type="project" value="TreeGrafter"/>
</dbReference>
<evidence type="ECO:0000256" key="6">
    <source>
        <dbReference type="ARBA" id="ARBA00022728"/>
    </source>
</evidence>
<keyword evidence="7 9" id="KW-0508">mRNA splicing</keyword>
<protein>
    <recommendedName>
        <fullName evidence="4 9">Pre-mRNA-splicing factor SYF2</fullName>
    </recommendedName>
</protein>
<keyword evidence="8 9" id="KW-0539">Nucleus</keyword>
<evidence type="ECO:0000256" key="10">
    <source>
        <dbReference type="SAM" id="MobiDB-lite"/>
    </source>
</evidence>
<comment type="caution">
    <text evidence="11">The sequence shown here is derived from an EMBL/GenBank/DDBJ whole genome shotgun (WGS) entry which is preliminary data.</text>
</comment>
<comment type="subunit">
    <text evidence="9">May be part of a spliceosome complex.</text>
</comment>
<dbReference type="PANTHER" id="PTHR13264:SF5">
    <property type="entry name" value="PRE-MRNA-SPLICING FACTOR SYF2"/>
    <property type="match status" value="1"/>
</dbReference>
<dbReference type="PANTHER" id="PTHR13264">
    <property type="entry name" value="GCIP-INTERACTING PROTEIN P29"/>
    <property type="match status" value="1"/>
</dbReference>
<dbReference type="OrthoDB" id="199717at2759"/>
<reference evidence="11 12" key="1">
    <citation type="journal article" date="2012" name="Eukaryot. Cell">
        <title>Draft genome sequence of CBS 2479, the standard type strain of Trichosporon asahii.</title>
        <authorList>
            <person name="Yang R.Y."/>
            <person name="Li H.T."/>
            <person name="Zhu H."/>
            <person name="Zhou G.P."/>
            <person name="Wang M."/>
            <person name="Wang L."/>
        </authorList>
    </citation>
    <scope>NUCLEOTIDE SEQUENCE [LARGE SCALE GENOMIC DNA]</scope>
    <source>
        <strain evidence="12">ATCC 90039 / CBS 2479 / JCM 2466 / KCTC 7840 / NCYC 2677 / UAMH 7654</strain>
    </source>
</reference>
<dbReference type="Pfam" id="PF08231">
    <property type="entry name" value="SYF2"/>
    <property type="match status" value="1"/>
</dbReference>
<proteinExistence type="inferred from homology"/>
<feature type="compositionally biased region" description="Low complexity" evidence="10">
    <location>
        <begin position="12"/>
        <end position="29"/>
    </location>
</feature>
<dbReference type="HOGENOM" id="CLU_051065_2_1_1"/>
<feature type="region of interest" description="Disordered" evidence="10">
    <location>
        <begin position="1"/>
        <end position="121"/>
    </location>
</feature>
<feature type="region of interest" description="Disordered" evidence="10">
    <location>
        <begin position="267"/>
        <end position="286"/>
    </location>
</feature>
<dbReference type="AlphaFoldDB" id="J6ETY6"/>
<evidence type="ECO:0000256" key="4">
    <source>
        <dbReference type="ARBA" id="ARBA00014745"/>
    </source>
</evidence>
<evidence type="ECO:0000256" key="1">
    <source>
        <dbReference type="ARBA" id="ARBA00003777"/>
    </source>
</evidence>
<dbReference type="EMBL" id="ALBS01000217">
    <property type="protein sequence ID" value="EJT48009.1"/>
    <property type="molecule type" value="Genomic_DNA"/>
</dbReference>
<evidence type="ECO:0000256" key="8">
    <source>
        <dbReference type="ARBA" id="ARBA00023242"/>
    </source>
</evidence>
<evidence type="ECO:0000313" key="11">
    <source>
        <dbReference type="EMBL" id="EJT48009.1"/>
    </source>
</evidence>
<keyword evidence="6 9" id="KW-0747">Spliceosome</keyword>
<feature type="compositionally biased region" description="Basic and acidic residues" evidence="10">
    <location>
        <begin position="75"/>
        <end position="121"/>
    </location>
</feature>
<feature type="region of interest" description="Disordered" evidence="10">
    <location>
        <begin position="157"/>
        <end position="178"/>
    </location>
</feature>
<dbReference type="GO" id="GO:0000974">
    <property type="term" value="C:Prp19 complex"/>
    <property type="evidence" value="ECO:0007669"/>
    <property type="project" value="TreeGrafter"/>
</dbReference>
<evidence type="ECO:0000256" key="9">
    <source>
        <dbReference type="RuleBase" id="RU367148"/>
    </source>
</evidence>
<dbReference type="Proteomes" id="UP000002748">
    <property type="component" value="Unassembled WGS sequence"/>
</dbReference>
<evidence type="ECO:0000256" key="7">
    <source>
        <dbReference type="ARBA" id="ARBA00023187"/>
    </source>
</evidence>
<evidence type="ECO:0000256" key="5">
    <source>
        <dbReference type="ARBA" id="ARBA00022664"/>
    </source>
</evidence>
<dbReference type="InterPro" id="IPR013260">
    <property type="entry name" value="mRNA_splic_SYF2"/>
</dbReference>
<evidence type="ECO:0000313" key="12">
    <source>
        <dbReference type="Proteomes" id="UP000002748"/>
    </source>
</evidence>
<keyword evidence="5 9" id="KW-0507">mRNA processing</keyword>
<dbReference type="GO" id="GO:0071014">
    <property type="term" value="C:post-mRNA release spliceosomal complex"/>
    <property type="evidence" value="ECO:0007669"/>
    <property type="project" value="TreeGrafter"/>
</dbReference>
<comment type="similarity">
    <text evidence="3 9">Belongs to the SYF2 family.</text>
</comment>
<dbReference type="GO" id="GO:0000398">
    <property type="term" value="P:mRNA splicing, via spliceosome"/>
    <property type="evidence" value="ECO:0007669"/>
    <property type="project" value="UniProtKB-UniRule"/>
</dbReference>
<dbReference type="KEGG" id="tasa:A1Q1_03047"/>
<sequence>MPSTRRREEKSAAPSPSPARALRALSAASETSVTSGAHVPDSVEETDEEHVEEDEHTEEHDEESAEQEDPEEQEGDKRKPTLQERQAKLKELRLRMVTANRKDLVEDHQKSKVTAKELQRLEKQRKLAQTLRLKADAEENGVDLERKKAWEWSIEQNEQWEKKQAQKDGNEDGSFSNYQDHAWRRYNKNLRTTKPDLIAYNKQKESALGLAPGTLVPAGATNDSLAAAGSSKSGLSGAEDLYRNSETMSYGDHKPSDDAVDRVMSKINKDVTNRRRKKDSDDESGDVTYINKRNKVFNKKVARYFDKYTKDIRANLERGTAL</sequence>
<gene>
    <name evidence="11" type="ORF">A1Q1_03047</name>
</gene>
<comment type="subcellular location">
    <subcellularLocation>
        <location evidence="2 9">Nucleus</location>
    </subcellularLocation>
</comment>
<feature type="compositionally biased region" description="Basic and acidic residues" evidence="10">
    <location>
        <begin position="1"/>
        <end position="11"/>
    </location>
</feature>